<sequence length="418" mass="41476">MPVSKHASATMRRDKNASKSCQKQAAGACSPAPPAVPARAIPAPAPTKGLISSPLAATKDRTLARSSSGHDVGAHRSAEQGLQQGSTTAALPPTALTLRAFRRRSSGGSRRSGGLSLPSSAGSSFALGRSSSFDCALLWPIDGTVGGNAGTDGGDDSTGGSGSFTASRAASAAARIPSFSQDSLSGSGTTSSSTTTTDRCARLSGSFTLVGRGSLGRSLSSLRRRSSASLPRSSSMAPLGSGEQQAPAVPAPSPPAACVVEPVAASIADGVAAASGRGCTDGAVPTPEAPPAATNGGDDCPEASRSDGTDVTDASSGPCGAEGRAAWQPTSFLGKAAYSGGIVLTTGVVIGALAGVVLGGAAGVIALGGCRATAGWVRAAWLRAESGFYGPKYREMQAIVREAEEMDRQERQLLDGCV</sequence>
<accession>A0A0D2NQQ7</accession>
<feature type="region of interest" description="Disordered" evidence="1">
    <location>
        <begin position="179"/>
        <end position="198"/>
    </location>
</feature>
<dbReference type="KEGG" id="mng:MNEG_1320"/>
<evidence type="ECO:0000313" key="2">
    <source>
        <dbReference type="EMBL" id="KIZ06636.1"/>
    </source>
</evidence>
<organism evidence="2 3">
    <name type="scientific">Monoraphidium neglectum</name>
    <dbReference type="NCBI Taxonomy" id="145388"/>
    <lineage>
        <taxon>Eukaryota</taxon>
        <taxon>Viridiplantae</taxon>
        <taxon>Chlorophyta</taxon>
        <taxon>core chlorophytes</taxon>
        <taxon>Chlorophyceae</taxon>
        <taxon>CS clade</taxon>
        <taxon>Sphaeropleales</taxon>
        <taxon>Selenastraceae</taxon>
        <taxon>Monoraphidium</taxon>
    </lineage>
</organism>
<dbReference type="GeneID" id="25730638"/>
<evidence type="ECO:0000256" key="1">
    <source>
        <dbReference type="SAM" id="MobiDB-lite"/>
    </source>
</evidence>
<evidence type="ECO:0000313" key="3">
    <source>
        <dbReference type="Proteomes" id="UP000054498"/>
    </source>
</evidence>
<proteinExistence type="predicted"/>
<gene>
    <name evidence="2" type="ORF">MNEG_1320</name>
</gene>
<feature type="compositionally biased region" description="Low complexity" evidence="1">
    <location>
        <begin position="283"/>
        <end position="294"/>
    </location>
</feature>
<feature type="region of interest" description="Disordered" evidence="1">
    <location>
        <begin position="1"/>
        <end position="95"/>
    </location>
</feature>
<feature type="region of interest" description="Disordered" evidence="1">
    <location>
        <begin position="218"/>
        <end position="255"/>
    </location>
</feature>
<keyword evidence="3" id="KW-1185">Reference proteome</keyword>
<reference evidence="2 3" key="1">
    <citation type="journal article" date="2013" name="BMC Genomics">
        <title>Reconstruction of the lipid metabolism for the microalga Monoraphidium neglectum from its genome sequence reveals characteristics suitable for biofuel production.</title>
        <authorList>
            <person name="Bogen C."/>
            <person name="Al-Dilaimi A."/>
            <person name="Albersmeier A."/>
            <person name="Wichmann J."/>
            <person name="Grundmann M."/>
            <person name="Rupp O."/>
            <person name="Lauersen K.J."/>
            <person name="Blifernez-Klassen O."/>
            <person name="Kalinowski J."/>
            <person name="Goesmann A."/>
            <person name="Mussgnug J.H."/>
            <person name="Kruse O."/>
        </authorList>
    </citation>
    <scope>NUCLEOTIDE SEQUENCE [LARGE SCALE GENOMIC DNA]</scope>
    <source>
        <strain evidence="2 3">SAG 48.87</strain>
    </source>
</reference>
<dbReference type="AlphaFoldDB" id="A0A0D2NQQ7"/>
<feature type="compositionally biased region" description="Low complexity" evidence="1">
    <location>
        <begin position="183"/>
        <end position="197"/>
    </location>
</feature>
<protein>
    <submittedName>
        <fullName evidence="2">Uncharacterized protein</fullName>
    </submittedName>
</protein>
<dbReference type="Proteomes" id="UP000054498">
    <property type="component" value="Unassembled WGS sequence"/>
</dbReference>
<feature type="region of interest" description="Disordered" evidence="1">
    <location>
        <begin position="276"/>
        <end position="322"/>
    </location>
</feature>
<dbReference type="RefSeq" id="XP_013905655.1">
    <property type="nucleotide sequence ID" value="XM_014050201.1"/>
</dbReference>
<name>A0A0D2NQQ7_9CHLO</name>
<feature type="compositionally biased region" description="Low complexity" evidence="1">
    <location>
        <begin position="218"/>
        <end position="235"/>
    </location>
</feature>
<dbReference type="EMBL" id="KK100348">
    <property type="protein sequence ID" value="KIZ06636.1"/>
    <property type="molecule type" value="Genomic_DNA"/>
</dbReference>